<proteinExistence type="predicted"/>
<sequence length="145" mass="16797">MDQFVVPQFIDVEDKIIGPVTTRQFLIMLASSLFLFIAFKLADFALFIFLLIFVGGSSLVVAFVKINGQSFHYFILNIIQTARRPSRRIWRRAYTKPELEEYRQGFKADEVEIVAKKKPISYNRIRDLSLVVNTGGYYQGGKYEK</sequence>
<keyword evidence="1" id="KW-0472">Membrane</keyword>
<evidence type="ECO:0000313" key="2">
    <source>
        <dbReference type="EMBL" id="PIT87083.1"/>
    </source>
</evidence>
<gene>
    <name evidence="2" type="ORF">COU31_04905</name>
</gene>
<feature type="transmembrane region" description="Helical" evidence="1">
    <location>
        <begin position="44"/>
        <end position="64"/>
    </location>
</feature>
<dbReference type="Pfam" id="PF12666">
    <property type="entry name" value="PrgI"/>
    <property type="match status" value="1"/>
</dbReference>
<protein>
    <recommendedName>
        <fullName evidence="4">PrgI family protein</fullName>
    </recommendedName>
</protein>
<reference evidence="3" key="1">
    <citation type="submission" date="2017-09" db="EMBL/GenBank/DDBJ databases">
        <title>Depth-based differentiation of microbial function through sediment-hosted aquifers and enrichment of novel symbionts in the deep terrestrial subsurface.</title>
        <authorList>
            <person name="Probst A.J."/>
            <person name="Ladd B."/>
            <person name="Jarett J.K."/>
            <person name="Geller-Mcgrath D.E."/>
            <person name="Sieber C.M.K."/>
            <person name="Emerson J.B."/>
            <person name="Anantharaman K."/>
            <person name="Thomas B.C."/>
            <person name="Malmstrom R."/>
            <person name="Stieglmeier M."/>
            <person name="Klingl A."/>
            <person name="Woyke T."/>
            <person name="Ryan C.M."/>
            <person name="Banfield J.F."/>
        </authorList>
    </citation>
    <scope>NUCLEOTIDE SEQUENCE [LARGE SCALE GENOMIC DNA]</scope>
</reference>
<dbReference type="EMBL" id="PFBX01000054">
    <property type="protein sequence ID" value="PIT87083.1"/>
    <property type="molecule type" value="Genomic_DNA"/>
</dbReference>
<keyword evidence="1" id="KW-1133">Transmembrane helix</keyword>
<evidence type="ECO:0000313" key="3">
    <source>
        <dbReference type="Proteomes" id="UP000231183"/>
    </source>
</evidence>
<feature type="transmembrane region" description="Helical" evidence="1">
    <location>
        <begin position="20"/>
        <end position="38"/>
    </location>
</feature>
<evidence type="ECO:0000256" key="1">
    <source>
        <dbReference type="SAM" id="Phobius"/>
    </source>
</evidence>
<accession>A0A2M6W2Q7</accession>
<keyword evidence="1" id="KW-0812">Transmembrane</keyword>
<comment type="caution">
    <text evidence="2">The sequence shown here is derived from an EMBL/GenBank/DDBJ whole genome shotgun (WGS) entry which is preliminary data.</text>
</comment>
<name>A0A2M6W2Q7_9BACT</name>
<dbReference type="AlphaFoldDB" id="A0A2M6W2Q7"/>
<evidence type="ECO:0008006" key="4">
    <source>
        <dbReference type="Google" id="ProtNLM"/>
    </source>
</evidence>
<dbReference type="Proteomes" id="UP000231183">
    <property type="component" value="Unassembled WGS sequence"/>
</dbReference>
<organism evidence="2 3">
    <name type="scientific">Candidatus Magasanikbacteria bacterium CG10_big_fil_rev_8_21_14_0_10_40_10</name>
    <dbReference type="NCBI Taxonomy" id="1974648"/>
    <lineage>
        <taxon>Bacteria</taxon>
        <taxon>Candidatus Magasanikiibacteriota</taxon>
    </lineage>
</organism>
<dbReference type="InterPro" id="IPR024414">
    <property type="entry name" value="Uncharacterised_PrgI"/>
</dbReference>